<evidence type="ECO:0000313" key="5">
    <source>
        <dbReference type="EMBL" id="MBD3665965.1"/>
    </source>
</evidence>
<comment type="caution">
    <text evidence="5">The sequence shown here is derived from an EMBL/GenBank/DDBJ whole genome shotgun (WGS) entry which is preliminary data.</text>
</comment>
<dbReference type="EMBL" id="JACTAG010000003">
    <property type="protein sequence ID" value="MBD3665965.1"/>
    <property type="molecule type" value="Genomic_DNA"/>
</dbReference>
<evidence type="ECO:0000259" key="4">
    <source>
        <dbReference type="Pfam" id="PF00884"/>
    </source>
</evidence>
<dbReference type="AlphaFoldDB" id="A0A927HI72"/>
<dbReference type="InterPro" id="IPR000917">
    <property type="entry name" value="Sulfatase_N"/>
</dbReference>
<name>A0A927HI72_9RHOB</name>
<keyword evidence="6" id="KW-1185">Reference proteome</keyword>
<evidence type="ECO:0000256" key="3">
    <source>
        <dbReference type="ARBA" id="ARBA00022801"/>
    </source>
</evidence>
<dbReference type="RefSeq" id="WP_191076993.1">
    <property type="nucleotide sequence ID" value="NZ_JACTAG010000003.1"/>
</dbReference>
<dbReference type="PANTHER" id="PTHR45953">
    <property type="entry name" value="IDURONATE 2-SULFATASE"/>
    <property type="match status" value="1"/>
</dbReference>
<protein>
    <submittedName>
        <fullName evidence="5">Sulfatase-like hydrolase/transferase</fullName>
    </submittedName>
</protein>
<sequence>MSHARKNIVLISLDDTVAFWKYKSIFGEELKTPNLDRICGQSTAFHSAYCQVPICSPSRASMMTGKSPHQTGITLSDKHYLDKVPLQSLLPYRMKENGYFCSSGGKVIAGYRPVSDEVQQTLYSDVGRTYRMAPRLRQHKRGEEPDSDSYVLTGGFRDGVGTIDPKMERTYYDRQVVQSARRFFKSYDGDMPFYREIGLCAAHGPWITPIRYKEMYNERAIKRPRAWGRGFDENAFMNALTVKNFDSSDLQFWKKSVRNYFSAMTFADMHVGLIWDAIKRSRHADNTLIVIVADHGLHLGERDRFRKHTLWEQVANVPLIIHDPAHPEARVVTDPVGLIDVGPTILDYLDLPPIVDSPGKSLCPLMELGSDPDRAVPTFIGDCAAIRKGRYRFIRYGDGSTQLFDLAKDWWQTTNLGEGHPAYGDMQVAFAACCTEYNYRVVAQAAQ</sequence>
<accession>A0A927HI72</accession>
<keyword evidence="2" id="KW-0479">Metal-binding</keyword>
<dbReference type="SUPFAM" id="SSF53649">
    <property type="entry name" value="Alkaline phosphatase-like"/>
    <property type="match status" value="1"/>
</dbReference>
<reference evidence="5" key="1">
    <citation type="submission" date="2020-08" db="EMBL/GenBank/DDBJ databases">
        <title>Sulfitobacter aestuariivivens sp. nov., isolated from a tidal flat.</title>
        <authorList>
            <person name="Park S."/>
            <person name="Yoon J.-H."/>
        </authorList>
    </citation>
    <scope>NUCLEOTIDE SEQUENCE</scope>
    <source>
        <strain evidence="5">TSTF-M16</strain>
    </source>
</reference>
<dbReference type="PANTHER" id="PTHR45953:SF1">
    <property type="entry name" value="IDURONATE 2-SULFATASE"/>
    <property type="match status" value="1"/>
</dbReference>
<dbReference type="Proteomes" id="UP000635142">
    <property type="component" value="Unassembled WGS sequence"/>
</dbReference>
<comment type="similarity">
    <text evidence="1">Belongs to the sulfatase family.</text>
</comment>
<evidence type="ECO:0000313" key="6">
    <source>
        <dbReference type="Proteomes" id="UP000635142"/>
    </source>
</evidence>
<dbReference type="InterPro" id="IPR024607">
    <property type="entry name" value="Sulfatase_CS"/>
</dbReference>
<dbReference type="Gene3D" id="3.40.720.10">
    <property type="entry name" value="Alkaline Phosphatase, subunit A"/>
    <property type="match status" value="1"/>
</dbReference>
<proteinExistence type="inferred from homology"/>
<evidence type="ECO:0000256" key="2">
    <source>
        <dbReference type="ARBA" id="ARBA00022723"/>
    </source>
</evidence>
<dbReference type="Pfam" id="PF00884">
    <property type="entry name" value="Sulfatase"/>
    <property type="match status" value="1"/>
</dbReference>
<keyword evidence="3 5" id="KW-0378">Hydrolase</keyword>
<evidence type="ECO:0000256" key="1">
    <source>
        <dbReference type="ARBA" id="ARBA00008779"/>
    </source>
</evidence>
<dbReference type="GO" id="GO:0008484">
    <property type="term" value="F:sulfuric ester hydrolase activity"/>
    <property type="evidence" value="ECO:0007669"/>
    <property type="project" value="TreeGrafter"/>
</dbReference>
<dbReference type="GO" id="GO:0005737">
    <property type="term" value="C:cytoplasm"/>
    <property type="evidence" value="ECO:0007669"/>
    <property type="project" value="TreeGrafter"/>
</dbReference>
<dbReference type="PROSITE" id="PS00523">
    <property type="entry name" value="SULFATASE_1"/>
    <property type="match status" value="1"/>
</dbReference>
<dbReference type="GO" id="GO:0046872">
    <property type="term" value="F:metal ion binding"/>
    <property type="evidence" value="ECO:0007669"/>
    <property type="project" value="UniProtKB-KW"/>
</dbReference>
<feature type="domain" description="Sulfatase N-terminal" evidence="4">
    <location>
        <begin position="6"/>
        <end position="350"/>
    </location>
</feature>
<organism evidence="5 6">
    <name type="scientific">Sulfitobacter aestuariivivens</name>
    <dbReference type="NCBI Taxonomy" id="2766981"/>
    <lineage>
        <taxon>Bacteria</taxon>
        <taxon>Pseudomonadati</taxon>
        <taxon>Pseudomonadota</taxon>
        <taxon>Alphaproteobacteria</taxon>
        <taxon>Rhodobacterales</taxon>
        <taxon>Roseobacteraceae</taxon>
        <taxon>Sulfitobacter</taxon>
    </lineage>
</organism>
<dbReference type="InterPro" id="IPR017850">
    <property type="entry name" value="Alkaline_phosphatase_core_sf"/>
</dbReference>
<gene>
    <name evidence="5" type="ORF">H9Q16_18665</name>
</gene>